<proteinExistence type="predicted"/>
<evidence type="ECO:0000313" key="1">
    <source>
        <dbReference type="EMBL" id="CNI73201.1"/>
    </source>
</evidence>
<dbReference type="Proteomes" id="UP000038204">
    <property type="component" value="Unassembled WGS sequence"/>
</dbReference>
<dbReference type="RefSeq" id="WP_049601617.1">
    <property type="nucleotide sequence ID" value="NZ_CABIHS010000086.1"/>
</dbReference>
<reference evidence="1 2" key="1">
    <citation type="submission" date="2015-03" db="EMBL/GenBank/DDBJ databases">
        <authorList>
            <person name="Murphy D."/>
        </authorList>
    </citation>
    <scope>NUCLEOTIDE SEQUENCE [LARGE SCALE GENOMIC DNA]</scope>
    <source>
        <strain evidence="1 2">Y233</strain>
    </source>
</reference>
<name>A0A0T9RN62_9GAMM</name>
<evidence type="ECO:0000313" key="2">
    <source>
        <dbReference type="Proteomes" id="UP000038204"/>
    </source>
</evidence>
<gene>
    <name evidence="1" type="ORF">ERS008667_04198</name>
</gene>
<organism evidence="1 2">
    <name type="scientific">Yersinia similis</name>
    <dbReference type="NCBI Taxonomy" id="367190"/>
    <lineage>
        <taxon>Bacteria</taxon>
        <taxon>Pseudomonadati</taxon>
        <taxon>Pseudomonadota</taxon>
        <taxon>Gammaproteobacteria</taxon>
        <taxon>Enterobacterales</taxon>
        <taxon>Yersiniaceae</taxon>
        <taxon>Yersinia</taxon>
    </lineage>
</organism>
<protein>
    <submittedName>
        <fullName evidence="1">3-oxoacyl-(Acyl carrier protein) synthase</fullName>
    </submittedName>
</protein>
<dbReference type="EMBL" id="CQBK01000056">
    <property type="protein sequence ID" value="CNI73201.1"/>
    <property type="molecule type" value="Genomic_DNA"/>
</dbReference>
<accession>A0A0T9RN62</accession>
<sequence>MSIQILGAGCAFPSGPTLALADIACRTQLALVRRHPFCTDRCGIPISASYFPQPALGFGLERWKTLACNALMDSLQYFELSTEIPVRLWLVLPPEDRPGVPLELSHYLSSALCAYLPPSLKINIVRGSHAAAGQAILQAAKAQENDTSFTPDIVLAVDSWLPPASLVWLEAQNLLHGSRSIYEGIAKVNPYGRIPAEGAAAIILAKAVGQPAWCSITGFATALEVILRRDDRPCLGLGLMQAARQAIAQTETSHISRLVTDINGEPYRSDEFGFTVSRLNTVLDPDFQRIAPVLASGDLGCASLATHIALTAWHLRKAFVTERDASHLLLSSSDDEQRSAMVLRPIKKRELTC</sequence>
<dbReference type="AlphaFoldDB" id="A0A0T9RN62"/>